<feature type="region of interest" description="Disordered" evidence="1">
    <location>
        <begin position="89"/>
        <end position="142"/>
    </location>
</feature>
<dbReference type="OrthoDB" id="106306at2759"/>
<feature type="compositionally biased region" description="Basic residues" evidence="1">
    <location>
        <begin position="127"/>
        <end position="142"/>
    </location>
</feature>
<name>W2PS06_PHYN3</name>
<accession>W2PS06</accession>
<dbReference type="RefSeq" id="XP_008910944.1">
    <property type="nucleotide sequence ID" value="XM_008912696.1"/>
</dbReference>
<protein>
    <submittedName>
        <fullName evidence="2">Uncharacterized protein</fullName>
    </submittedName>
</protein>
<sequence length="142" mass="16591">MPEAFIFPQLDAPSVWRLWWLGNPAAGNPLFRDLQPSDFTKGNRKMFSEWTFLARHIVAGVERATQQSICRPTTQEEVDCTYREGIANVPMKMPAHPEKQRPERAVTTPRRMRQAIHDSNPEARAIPFRRRKAKKRVRRELL</sequence>
<proteinExistence type="predicted"/>
<feature type="compositionally biased region" description="Basic and acidic residues" evidence="1">
    <location>
        <begin position="95"/>
        <end position="104"/>
    </location>
</feature>
<evidence type="ECO:0000313" key="2">
    <source>
        <dbReference type="EMBL" id="ETN03717.1"/>
    </source>
</evidence>
<dbReference type="EMBL" id="KI669609">
    <property type="protein sequence ID" value="ETN03717.1"/>
    <property type="molecule type" value="Genomic_DNA"/>
</dbReference>
<dbReference type="GeneID" id="20192337"/>
<dbReference type="VEuPathDB" id="FungiDB:PPTG_23738"/>
<dbReference type="AlphaFoldDB" id="W2PS06"/>
<gene>
    <name evidence="2" type="ORF">PPTG_23738</name>
</gene>
<dbReference type="Proteomes" id="UP000018817">
    <property type="component" value="Unassembled WGS sequence"/>
</dbReference>
<evidence type="ECO:0000256" key="1">
    <source>
        <dbReference type="SAM" id="MobiDB-lite"/>
    </source>
</evidence>
<reference evidence="3" key="1">
    <citation type="submission" date="2011-12" db="EMBL/GenBank/DDBJ databases">
        <authorList>
            <consortium name="The Broad Institute Genome Sequencing Platform"/>
            <person name="Russ C."/>
            <person name="Tyler B."/>
            <person name="Panabieres F."/>
            <person name="Shan W."/>
            <person name="Tripathy S."/>
            <person name="Grunwald N."/>
            <person name="Machado M."/>
            <person name="Young S.K."/>
            <person name="Zeng Q."/>
            <person name="Gargeya S."/>
            <person name="Fitzgerald M."/>
            <person name="Haas B."/>
            <person name="Abouelleil A."/>
            <person name="Alvarado L."/>
            <person name="Arachchi H.M."/>
            <person name="Berlin A."/>
            <person name="Chapman S.B."/>
            <person name="Gearin G."/>
            <person name="Goldberg J."/>
            <person name="Griggs A."/>
            <person name="Gujja S."/>
            <person name="Hansen M."/>
            <person name="Heiman D."/>
            <person name="Howarth C."/>
            <person name="Larimer J."/>
            <person name="Lui A."/>
            <person name="MacDonald P.J.P."/>
            <person name="McCowen C."/>
            <person name="Montmayeur A."/>
            <person name="Murphy C."/>
            <person name="Neiman D."/>
            <person name="Pearson M."/>
            <person name="Priest M."/>
            <person name="Roberts A."/>
            <person name="Saif S."/>
            <person name="Shea T."/>
            <person name="Sisk P."/>
            <person name="Stolte C."/>
            <person name="Sykes S."/>
            <person name="Wortman J."/>
            <person name="Nusbaum C."/>
            <person name="Birren B."/>
        </authorList>
    </citation>
    <scope>NUCLEOTIDE SEQUENCE [LARGE SCALE GENOMIC DNA]</scope>
    <source>
        <strain evidence="3">INRA-310</strain>
    </source>
</reference>
<reference evidence="2 3" key="2">
    <citation type="submission" date="2013-11" db="EMBL/GenBank/DDBJ databases">
        <title>The Genome Sequence of Phytophthora parasitica INRA-310.</title>
        <authorList>
            <consortium name="The Broad Institute Genomics Platform"/>
            <person name="Russ C."/>
            <person name="Tyler B."/>
            <person name="Panabieres F."/>
            <person name="Shan W."/>
            <person name="Tripathy S."/>
            <person name="Grunwald N."/>
            <person name="Machado M."/>
            <person name="Johnson C.S."/>
            <person name="Arredondo F."/>
            <person name="Hong C."/>
            <person name="Coffey M."/>
            <person name="Young S.K."/>
            <person name="Zeng Q."/>
            <person name="Gargeya S."/>
            <person name="Fitzgerald M."/>
            <person name="Abouelleil A."/>
            <person name="Alvarado L."/>
            <person name="Chapman S.B."/>
            <person name="Gainer-Dewar J."/>
            <person name="Goldberg J."/>
            <person name="Griggs A."/>
            <person name="Gujja S."/>
            <person name="Hansen M."/>
            <person name="Howarth C."/>
            <person name="Imamovic A."/>
            <person name="Ireland A."/>
            <person name="Larimer J."/>
            <person name="McCowan C."/>
            <person name="Murphy C."/>
            <person name="Pearson M."/>
            <person name="Poon T.W."/>
            <person name="Priest M."/>
            <person name="Roberts A."/>
            <person name="Saif S."/>
            <person name="Shea T."/>
            <person name="Sykes S."/>
            <person name="Wortman J."/>
            <person name="Nusbaum C."/>
            <person name="Birren B."/>
        </authorList>
    </citation>
    <scope>NUCLEOTIDE SEQUENCE [LARGE SCALE GENOMIC DNA]</scope>
    <source>
        <strain evidence="2 3">INRA-310</strain>
    </source>
</reference>
<dbReference type="OMA" id="DCTYREG"/>
<organism evidence="2 3">
    <name type="scientific">Phytophthora nicotianae (strain INRA-310)</name>
    <name type="common">Phytophthora parasitica</name>
    <dbReference type="NCBI Taxonomy" id="761204"/>
    <lineage>
        <taxon>Eukaryota</taxon>
        <taxon>Sar</taxon>
        <taxon>Stramenopiles</taxon>
        <taxon>Oomycota</taxon>
        <taxon>Peronosporomycetes</taxon>
        <taxon>Peronosporales</taxon>
        <taxon>Peronosporaceae</taxon>
        <taxon>Phytophthora</taxon>
    </lineage>
</organism>
<evidence type="ECO:0000313" key="3">
    <source>
        <dbReference type="Proteomes" id="UP000018817"/>
    </source>
</evidence>